<feature type="signal peptide" evidence="2">
    <location>
        <begin position="1"/>
        <end position="21"/>
    </location>
</feature>
<protein>
    <recommendedName>
        <fullName evidence="5">Ig-like domain-containing protein</fullName>
    </recommendedName>
</protein>
<keyword evidence="1" id="KW-1133">Transmembrane helix</keyword>
<proteinExistence type="predicted"/>
<evidence type="ECO:0000256" key="2">
    <source>
        <dbReference type="SAM" id="SignalP"/>
    </source>
</evidence>
<dbReference type="EMBL" id="BDIP01000413">
    <property type="protein sequence ID" value="GIQ81505.1"/>
    <property type="molecule type" value="Genomic_DNA"/>
</dbReference>
<keyword evidence="1" id="KW-0472">Membrane</keyword>
<reference evidence="3 4" key="1">
    <citation type="journal article" date="2018" name="PLoS ONE">
        <title>The draft genome of Kipferlia bialata reveals reductive genome evolution in fornicate parasites.</title>
        <authorList>
            <person name="Tanifuji G."/>
            <person name="Takabayashi S."/>
            <person name="Kume K."/>
            <person name="Takagi M."/>
            <person name="Nakayama T."/>
            <person name="Kamikawa R."/>
            <person name="Inagaki Y."/>
            <person name="Hashimoto T."/>
        </authorList>
    </citation>
    <scope>NUCLEOTIDE SEQUENCE [LARGE SCALE GENOMIC DNA]</scope>
    <source>
        <strain evidence="3">NY0173</strain>
    </source>
</reference>
<dbReference type="AlphaFoldDB" id="A0A9K3CSU2"/>
<name>A0A9K3CSU2_9EUKA</name>
<evidence type="ECO:0008006" key="5">
    <source>
        <dbReference type="Google" id="ProtNLM"/>
    </source>
</evidence>
<evidence type="ECO:0000256" key="1">
    <source>
        <dbReference type="SAM" id="Phobius"/>
    </source>
</evidence>
<feature type="transmembrane region" description="Helical" evidence="1">
    <location>
        <begin position="503"/>
        <end position="521"/>
    </location>
</feature>
<evidence type="ECO:0000313" key="3">
    <source>
        <dbReference type="EMBL" id="GIQ81505.1"/>
    </source>
</evidence>
<organism evidence="3 4">
    <name type="scientific">Kipferlia bialata</name>
    <dbReference type="NCBI Taxonomy" id="797122"/>
    <lineage>
        <taxon>Eukaryota</taxon>
        <taxon>Metamonada</taxon>
        <taxon>Carpediemonas-like organisms</taxon>
        <taxon>Kipferlia</taxon>
    </lineage>
</organism>
<keyword evidence="1" id="KW-0812">Transmembrane</keyword>
<gene>
    <name evidence="3" type="ORF">KIPB_002470</name>
</gene>
<comment type="caution">
    <text evidence="3">The sequence shown here is derived from an EMBL/GenBank/DDBJ whole genome shotgun (WGS) entry which is preliminary data.</text>
</comment>
<keyword evidence="2" id="KW-0732">Signal</keyword>
<keyword evidence="4" id="KW-1185">Reference proteome</keyword>
<evidence type="ECO:0000313" key="4">
    <source>
        <dbReference type="Proteomes" id="UP000265618"/>
    </source>
</evidence>
<accession>A0A9K3CSU2</accession>
<feature type="chain" id="PRO_5039943863" description="Ig-like domain-containing protein" evidence="2">
    <location>
        <begin position="22"/>
        <end position="585"/>
    </location>
</feature>
<dbReference type="Proteomes" id="UP000265618">
    <property type="component" value="Unassembled WGS sequence"/>
</dbReference>
<sequence length="585" mass="62080">MTGCSLWATVLLLAVISPALGYVEYTDTSGSFDATTYRTHSSDWVVLHSDPTPDVVHLECEGSVWSGQAVLGVYTAHCEEDYFLDTTMITGATSTVSIDRDIALTTYRNCVVVRLVGYSYSNDFTCEYGPPGPVVHTITSSSGSFGPVACSNDQDERFVVQPPSLHGGSGSLSCSGSAGMGDYLSAYRAVCDSTDGYTAAQLIAQDSGEITLSTAMSFPLTSSYNCFVVTWITDGIGTPSTYTIPTCTYSTGDPATETLTASSGTLGPSVYTNNQSERYIVLPTAGLGSATVTCSGDTQDDGDVLSIYMAHCSSSGDMSSASLVASATGSIDLSHTLSFPEDGSENCLFVTWTTGPTGNSYTQLPACTYTTSTGIPYTSVHTGKSGTFGPSTYTNNQYEKYVVHPKKMESSSLQCSSEDGNTGDYIKVYYAYCDESYNTSSSRLAESADGSIDLSYSLDFKEGDDDSCFYVVWDTDASGTSAHLPTCSYTAEVGFSLSYIDPVVFIGGGAALFLLVLVCICRCKRKARKGRDGREGVTDTQVVSMDVPVSKVPVPTTLAVTPGSKAMLDSMSGQQLQMQMQMQQM</sequence>